<dbReference type="Pfam" id="PF13424">
    <property type="entry name" value="TPR_12"/>
    <property type="match status" value="1"/>
</dbReference>
<keyword evidence="5" id="KW-1185">Reference proteome</keyword>
<accession>A0A226HPY9</accession>
<dbReference type="InterPro" id="IPR019734">
    <property type="entry name" value="TPR_rpt"/>
</dbReference>
<evidence type="ECO:0000256" key="1">
    <source>
        <dbReference type="PROSITE-ProRule" id="PRU00339"/>
    </source>
</evidence>
<feature type="coiled-coil region" evidence="2">
    <location>
        <begin position="337"/>
        <end position="366"/>
    </location>
</feature>
<dbReference type="PROSITE" id="PS51257">
    <property type="entry name" value="PROKAR_LIPOPROTEIN"/>
    <property type="match status" value="1"/>
</dbReference>
<feature type="repeat" description="TPR" evidence="1">
    <location>
        <begin position="213"/>
        <end position="246"/>
    </location>
</feature>
<reference evidence="4 5" key="1">
    <citation type="submission" date="2016-11" db="EMBL/GenBank/DDBJ databases">
        <title>Whole genomes of Flavobacteriaceae.</title>
        <authorList>
            <person name="Stine C."/>
            <person name="Li C."/>
            <person name="Tadesse D."/>
        </authorList>
    </citation>
    <scope>NUCLEOTIDE SEQUENCE [LARGE SCALE GENOMIC DNA]</scope>
    <source>
        <strain evidence="4 5">DSM 18292</strain>
    </source>
</reference>
<feature type="transmembrane region" description="Helical" evidence="3">
    <location>
        <begin position="12"/>
        <end position="36"/>
    </location>
</feature>
<dbReference type="EMBL" id="MUGW01000005">
    <property type="protein sequence ID" value="OXA95530.1"/>
    <property type="molecule type" value="Genomic_DNA"/>
</dbReference>
<evidence type="ECO:0000313" key="4">
    <source>
        <dbReference type="EMBL" id="OXA95530.1"/>
    </source>
</evidence>
<dbReference type="Gene3D" id="3.30.565.10">
    <property type="entry name" value="Histidine kinase-like ATPase, C-terminal domain"/>
    <property type="match status" value="1"/>
</dbReference>
<gene>
    <name evidence="4" type="ORF">B0A66_02370</name>
</gene>
<dbReference type="SMART" id="SM00028">
    <property type="entry name" value="TPR"/>
    <property type="match status" value="5"/>
</dbReference>
<dbReference type="InterPro" id="IPR011990">
    <property type="entry name" value="TPR-like_helical_dom_sf"/>
</dbReference>
<feature type="transmembrane region" description="Helical" evidence="3">
    <location>
        <begin position="368"/>
        <end position="386"/>
    </location>
</feature>
<keyword evidence="3" id="KW-1133">Transmembrane helix</keyword>
<keyword evidence="3" id="KW-0472">Membrane</keyword>
<dbReference type="PROSITE" id="PS50005">
    <property type="entry name" value="TPR"/>
    <property type="match status" value="1"/>
</dbReference>
<comment type="caution">
    <text evidence="4">The sequence shown here is derived from an EMBL/GenBank/DDBJ whole genome shotgun (WGS) entry which is preliminary data.</text>
</comment>
<dbReference type="SUPFAM" id="SSF48452">
    <property type="entry name" value="TPR-like"/>
    <property type="match status" value="1"/>
</dbReference>
<keyword evidence="1" id="KW-0802">TPR repeat</keyword>
<keyword evidence="3" id="KW-0812">Transmembrane</keyword>
<evidence type="ECO:0000313" key="5">
    <source>
        <dbReference type="Proteomes" id="UP000198345"/>
    </source>
</evidence>
<dbReference type="Proteomes" id="UP000198345">
    <property type="component" value="Unassembled WGS sequence"/>
</dbReference>
<proteinExistence type="predicted"/>
<dbReference type="AlphaFoldDB" id="A0A226HPY9"/>
<dbReference type="InterPro" id="IPR036890">
    <property type="entry name" value="HATPase_C_sf"/>
</dbReference>
<organism evidence="4 5">
    <name type="scientific">Flavobacterium hercynium</name>
    <dbReference type="NCBI Taxonomy" id="387094"/>
    <lineage>
        <taxon>Bacteria</taxon>
        <taxon>Pseudomonadati</taxon>
        <taxon>Bacteroidota</taxon>
        <taxon>Flavobacteriia</taxon>
        <taxon>Flavobacteriales</taxon>
        <taxon>Flavobacteriaceae</taxon>
        <taxon>Flavobacterium</taxon>
    </lineage>
</organism>
<evidence type="ECO:0000256" key="3">
    <source>
        <dbReference type="SAM" id="Phobius"/>
    </source>
</evidence>
<keyword evidence="2" id="KW-0175">Coiled coil</keyword>
<dbReference type="Gene3D" id="1.25.40.10">
    <property type="entry name" value="Tetratricopeptide repeat domain"/>
    <property type="match status" value="2"/>
</dbReference>
<protein>
    <submittedName>
        <fullName evidence="4">Uncharacterized protein</fullName>
    </submittedName>
</protein>
<dbReference type="OrthoDB" id="943406at2"/>
<sequence length="591" mass="68955">MTKFFQYLKSKSFLRYLIVFLCFLLTGCFILLYSYFNVTTIKLKKINNSQEIKRLSDSADIYMDTNRKDSAIYFFNKAKKLCDPKVNTIDYVYILSCIAEIQMNHGNFIDSEDHANQAIPYLKYIKNPRYTWIVYNIIAINHANNYDDNTAIIYFKKCLALNSSAWRRYLATNNLAASYMNQGKYEEAIALLHPLLAQKPVSQYEDIDTVNYAFVIDNLGFCYFKQKEYKLALHYMNEALKIRLNEPTQDGLVINYIHLIKYYEKSNPKLATQYAKSAYAHTLKTKNAKDEIRALSMLIRHTDDKNLKTYSKNYIRLIDSSIATQQKIKDQSINIKYDSKIDKDENLQLKADKAEDELELERQKKRNIILYVIIGFTLNVLLILIFKLTSIGRKNKNEAIFTSESRISKKLHDELANEVHHTILFAEHNDLDNEANKEQFLNSLETIYSHTRRISKENSIITTDGNYEMTLKEMISEFKTEDQNILIHGFDGILWSKLEKNKKIVLYRVLQEFFVNVKKHSNPTLISLTFKIVDKYVIINYIDNDTESGNENLFLKNELQNVESRIKTINGTLIFGPNSQSGLKVSFSFPL</sequence>
<evidence type="ECO:0000256" key="2">
    <source>
        <dbReference type="SAM" id="Coils"/>
    </source>
</evidence>
<name>A0A226HPY9_9FLAO</name>